<dbReference type="Proteomes" id="UP000440096">
    <property type="component" value="Unassembled WGS sequence"/>
</dbReference>
<sequence length="230" mass="22252">MARTILRRRTGDIVTALQVADRTGIVAASAPPAAEEPAVEPQRAAVQPVLALGRVAGSQFVSEEQPESVGQAPHAGSQPSAGPRSQPGGSELVGESPSGGPEPLGWAQRSRAEGGHDIGEGRQAVAGSRPESVVADSGAGAQSGRAEFSVGSQSFAGSEPASGESGPSAGPEPAAPGTAAGAESVARKDAGQVGLELVAGAQAVGPGARRGGAPSGVVAVPGSQVAIGAQ</sequence>
<feature type="non-terminal residue" evidence="2">
    <location>
        <position position="230"/>
    </location>
</feature>
<evidence type="ECO:0000256" key="1">
    <source>
        <dbReference type="SAM" id="MobiDB-lite"/>
    </source>
</evidence>
<proteinExistence type="predicted"/>
<keyword evidence="3" id="KW-1185">Reference proteome</keyword>
<dbReference type="EMBL" id="WMBA01000114">
    <property type="protein sequence ID" value="MTD59570.1"/>
    <property type="molecule type" value="Genomic_DNA"/>
</dbReference>
<feature type="compositionally biased region" description="Low complexity" evidence="1">
    <location>
        <begin position="156"/>
        <end position="184"/>
    </location>
</feature>
<protein>
    <submittedName>
        <fullName evidence="2">Uncharacterized protein</fullName>
    </submittedName>
</protein>
<gene>
    <name evidence="2" type="ORF">GKO32_37130</name>
</gene>
<evidence type="ECO:0000313" key="2">
    <source>
        <dbReference type="EMBL" id="MTD59570.1"/>
    </source>
</evidence>
<organism evidence="2 3">
    <name type="scientific">Amycolatopsis pithecellobii</name>
    <dbReference type="NCBI Taxonomy" id="664692"/>
    <lineage>
        <taxon>Bacteria</taxon>
        <taxon>Bacillati</taxon>
        <taxon>Actinomycetota</taxon>
        <taxon>Actinomycetes</taxon>
        <taxon>Pseudonocardiales</taxon>
        <taxon>Pseudonocardiaceae</taxon>
        <taxon>Amycolatopsis</taxon>
    </lineage>
</organism>
<name>A0A6N7ZCT1_9PSEU</name>
<feature type="compositionally biased region" description="Basic and acidic residues" evidence="1">
    <location>
        <begin position="110"/>
        <end position="120"/>
    </location>
</feature>
<evidence type="ECO:0000313" key="3">
    <source>
        <dbReference type="Proteomes" id="UP000440096"/>
    </source>
</evidence>
<feature type="compositionally biased region" description="Low complexity" evidence="1">
    <location>
        <begin position="87"/>
        <end position="105"/>
    </location>
</feature>
<feature type="region of interest" description="Disordered" evidence="1">
    <location>
        <begin position="205"/>
        <end position="230"/>
    </location>
</feature>
<reference evidence="2 3" key="1">
    <citation type="submission" date="2019-11" db="EMBL/GenBank/DDBJ databases">
        <title>Draft genome of Amycolatopsis RM579.</title>
        <authorList>
            <person name="Duangmal K."/>
            <person name="Mingma R."/>
        </authorList>
    </citation>
    <scope>NUCLEOTIDE SEQUENCE [LARGE SCALE GENOMIC DNA]</scope>
    <source>
        <strain evidence="2 3">RM579</strain>
    </source>
</reference>
<dbReference type="AlphaFoldDB" id="A0A6N7ZCT1"/>
<comment type="caution">
    <text evidence="2">The sequence shown here is derived from an EMBL/GenBank/DDBJ whole genome shotgun (WGS) entry which is preliminary data.</text>
</comment>
<accession>A0A6N7ZCT1</accession>
<feature type="region of interest" description="Disordered" evidence="1">
    <location>
        <begin position="57"/>
        <end position="187"/>
    </location>
</feature>